<dbReference type="EMBL" id="DSYQ01000016">
    <property type="protein sequence ID" value="HGT71272.1"/>
    <property type="molecule type" value="Genomic_DNA"/>
</dbReference>
<organism evidence="2">
    <name type="scientific">candidate division CPR3 bacterium</name>
    <dbReference type="NCBI Taxonomy" id="2268181"/>
    <lineage>
        <taxon>Bacteria</taxon>
        <taxon>Bacteria division CPR3</taxon>
    </lineage>
</organism>
<keyword evidence="1" id="KW-0812">Transmembrane</keyword>
<name>A0A7C4M3J6_UNCC3</name>
<accession>A0A7C4M3J6</accession>
<reference evidence="2" key="1">
    <citation type="journal article" date="2020" name="mSystems">
        <title>Genome- and Community-Level Interaction Insights into Carbon Utilization and Element Cycling Functions of Hydrothermarchaeota in Hydrothermal Sediment.</title>
        <authorList>
            <person name="Zhou Z."/>
            <person name="Liu Y."/>
            <person name="Xu W."/>
            <person name="Pan J."/>
            <person name="Luo Z.H."/>
            <person name="Li M."/>
        </authorList>
    </citation>
    <scope>NUCLEOTIDE SEQUENCE [LARGE SCALE GENOMIC DNA]</scope>
    <source>
        <strain evidence="2">SpSt-579</strain>
    </source>
</reference>
<comment type="caution">
    <text evidence="2">The sequence shown here is derived from an EMBL/GenBank/DDBJ whole genome shotgun (WGS) entry which is preliminary data.</text>
</comment>
<feature type="transmembrane region" description="Helical" evidence="1">
    <location>
        <begin position="891"/>
        <end position="912"/>
    </location>
</feature>
<dbReference type="Gene3D" id="2.60.40.380">
    <property type="entry name" value="Purple acid phosphatase-like, N-terminal"/>
    <property type="match status" value="1"/>
</dbReference>
<evidence type="ECO:0000313" key="2">
    <source>
        <dbReference type="EMBL" id="HGT71272.1"/>
    </source>
</evidence>
<keyword evidence="1" id="KW-1133">Transmembrane helix</keyword>
<dbReference type="GO" id="GO:0003993">
    <property type="term" value="F:acid phosphatase activity"/>
    <property type="evidence" value="ECO:0007669"/>
    <property type="project" value="InterPro"/>
</dbReference>
<dbReference type="AlphaFoldDB" id="A0A7C4M3J6"/>
<dbReference type="SUPFAM" id="SSF49363">
    <property type="entry name" value="Purple acid phosphatase, N-terminal domain"/>
    <property type="match status" value="1"/>
</dbReference>
<keyword evidence="1" id="KW-0472">Membrane</keyword>
<protein>
    <recommendedName>
        <fullName evidence="3">Fibronectin type-III domain-containing protein</fullName>
    </recommendedName>
</protein>
<proteinExistence type="predicted"/>
<evidence type="ECO:0000256" key="1">
    <source>
        <dbReference type="SAM" id="Phobius"/>
    </source>
</evidence>
<gene>
    <name evidence="2" type="ORF">ENT43_03370</name>
</gene>
<dbReference type="InterPro" id="IPR008963">
    <property type="entry name" value="Purple_acid_Pase-like_N"/>
</dbReference>
<evidence type="ECO:0008006" key="3">
    <source>
        <dbReference type="Google" id="ProtNLM"/>
    </source>
</evidence>
<sequence length="920" mass="99892">MINLLISIIKNKISKKIDTFLVVLFLLIGFFSFAGVSLAAEPTGDDWFQLITNRQTGSDNTGDGGNYYYVGQTFRTNIQIKSDSGTSASNIWIDYDTGYVSASALLTGSFFPNWSGQTIFGGRIKSTGYRTSGFSYGLGDFGSVDFTALAPTAANYSNLNPTFLDINIGNIGETGESNISKSGLDLLDDAEDFYFNIWADTVKPYAKNNSPSSNFNVSESFNFILCDSKNGESGDGGNCLFSGVGTGVNTSTPPGYILINDGSLEQNFSSLANYNCLGTWATNQCNAFVGSNVSPGDGRKWKYNTNYTVKVGGYLDKASSNQNQLGDTNGPNEMNEKIWTFLTEPDLIKPQVVSESPTRGSSGNSINTNITIDILDKKDYSGNISGSGINPNSCKINISSSSVSMSTYQQSNGNVSISPINFGFRFSIDPNSDFAQNETVSVSVYDCTDFAGNIMVTDNYTFNTADFDTPYVDGKNPDNDQNILENGKIMFHIKDDGVGVDLSNIVIYVNGVYYTDDGSSGSVTNSGTKINYLSSLNFNGGNYAGDTTSVSGGQNDYYFTIDPQNNFVLGESVPVIIYAKDLSGNIMEREIYAFSVGSSSVASGSAYCGSNTTWNGAYCVGSSSSCSSSGGGVATINPEINETTISIVQVDEKSVLLSWFSNMKSSAWVVYDTVSPSSYGTAPKFSYSFSTPESNDDSLYHSVLIGGLKTGTLYYFRPVIKSQGMTFRGPELKMAPRFATNQIECAEEISEKIVYQDRIVYRDRIIQPNCPVYQVPDVEEKPGEENKKEGFEIGGVNSSKYGIEIFGSCRGIKKIKITLYLVSDSIPEILEVDCGVDEKWYGKIEKKLTPGSYAIVVEDESEKIKRPVVFYVKAPPGLVKKISDKVKTEPVLSYLEILATIILISSFIKLILISRSGIKK</sequence>
<dbReference type="GO" id="GO:0046872">
    <property type="term" value="F:metal ion binding"/>
    <property type="evidence" value="ECO:0007669"/>
    <property type="project" value="InterPro"/>
</dbReference>